<proteinExistence type="predicted"/>
<sequence length="133" mass="13889">PELEYARLQVKRAQSKTSAIALMQKQHPVSPSGHAQLPPANTQSREMNSVPSVRPTPSLCSITVALTFGATELELEEGSSEISGRGTAACGRGTKTGVPHPVTGTLTAKIPPSFANRSPADSGLSPLTEATER</sequence>
<feature type="compositionally biased region" description="Polar residues" evidence="1">
    <location>
        <begin position="39"/>
        <end position="51"/>
    </location>
</feature>
<comment type="caution">
    <text evidence="2">The sequence shown here is derived from an EMBL/GenBank/DDBJ whole genome shotgun (WGS) entry which is preliminary data.</text>
</comment>
<evidence type="ECO:0000256" key="1">
    <source>
        <dbReference type="SAM" id="MobiDB-lite"/>
    </source>
</evidence>
<feature type="region of interest" description="Disordered" evidence="1">
    <location>
        <begin position="26"/>
        <end position="56"/>
    </location>
</feature>
<feature type="non-terminal residue" evidence="2">
    <location>
        <position position="1"/>
    </location>
</feature>
<reference evidence="2 3" key="1">
    <citation type="submission" date="2023-05" db="EMBL/GenBank/DDBJ databases">
        <title>B98-5 Cell Line De Novo Hybrid Assembly: An Optical Mapping Approach.</title>
        <authorList>
            <person name="Kananen K."/>
            <person name="Auerbach J.A."/>
            <person name="Kautto E."/>
            <person name="Blachly J.S."/>
        </authorList>
    </citation>
    <scope>NUCLEOTIDE SEQUENCE [LARGE SCALE GENOMIC DNA]</scope>
    <source>
        <strain evidence="2">B95-8</strain>
        <tissue evidence="2">Cell line</tissue>
    </source>
</reference>
<feature type="region of interest" description="Disordered" evidence="1">
    <location>
        <begin position="75"/>
        <end position="133"/>
    </location>
</feature>
<keyword evidence="3" id="KW-1185">Reference proteome</keyword>
<protein>
    <submittedName>
        <fullName evidence="2">Uncharacterized protein</fullName>
    </submittedName>
</protein>
<gene>
    <name evidence="2" type="ORF">P7K49_007247</name>
</gene>
<evidence type="ECO:0000313" key="3">
    <source>
        <dbReference type="Proteomes" id="UP001266305"/>
    </source>
</evidence>
<accession>A0ABQ9VU95</accession>
<evidence type="ECO:0000313" key="2">
    <source>
        <dbReference type="EMBL" id="KAK2112981.1"/>
    </source>
</evidence>
<dbReference type="Proteomes" id="UP001266305">
    <property type="component" value="Unassembled WGS sequence"/>
</dbReference>
<dbReference type="EMBL" id="JASSZA010000004">
    <property type="protein sequence ID" value="KAK2112981.1"/>
    <property type="molecule type" value="Genomic_DNA"/>
</dbReference>
<name>A0ABQ9VU95_SAGOE</name>
<organism evidence="2 3">
    <name type="scientific">Saguinus oedipus</name>
    <name type="common">Cotton-top tamarin</name>
    <name type="synonym">Oedipomidas oedipus</name>
    <dbReference type="NCBI Taxonomy" id="9490"/>
    <lineage>
        <taxon>Eukaryota</taxon>
        <taxon>Metazoa</taxon>
        <taxon>Chordata</taxon>
        <taxon>Craniata</taxon>
        <taxon>Vertebrata</taxon>
        <taxon>Euteleostomi</taxon>
        <taxon>Mammalia</taxon>
        <taxon>Eutheria</taxon>
        <taxon>Euarchontoglires</taxon>
        <taxon>Primates</taxon>
        <taxon>Haplorrhini</taxon>
        <taxon>Platyrrhini</taxon>
        <taxon>Cebidae</taxon>
        <taxon>Callitrichinae</taxon>
        <taxon>Saguinus</taxon>
    </lineage>
</organism>